<feature type="chain" id="PRO_5032465782" description="PKD domain-containing protein" evidence="2">
    <location>
        <begin position="19"/>
        <end position="309"/>
    </location>
</feature>
<protein>
    <recommendedName>
        <fullName evidence="5">PKD domain-containing protein</fullName>
    </recommendedName>
</protein>
<evidence type="ECO:0000256" key="2">
    <source>
        <dbReference type="SAM" id="SignalP"/>
    </source>
</evidence>
<name>A0A841DTF2_9ACTN</name>
<evidence type="ECO:0000313" key="3">
    <source>
        <dbReference type="EMBL" id="MBB5980000.1"/>
    </source>
</evidence>
<dbReference type="EMBL" id="JACHNF010000001">
    <property type="protein sequence ID" value="MBB5980000.1"/>
    <property type="molecule type" value="Genomic_DNA"/>
</dbReference>
<organism evidence="3 4">
    <name type="scientific">Kribbella solani</name>
    <dbReference type="NCBI Taxonomy" id="236067"/>
    <lineage>
        <taxon>Bacteria</taxon>
        <taxon>Bacillati</taxon>
        <taxon>Actinomycetota</taxon>
        <taxon>Actinomycetes</taxon>
        <taxon>Propionibacteriales</taxon>
        <taxon>Kribbellaceae</taxon>
        <taxon>Kribbella</taxon>
    </lineage>
</organism>
<evidence type="ECO:0000313" key="4">
    <source>
        <dbReference type="Proteomes" id="UP000558997"/>
    </source>
</evidence>
<comment type="caution">
    <text evidence="3">The sequence shown here is derived from an EMBL/GenBank/DDBJ whole genome shotgun (WGS) entry which is preliminary data.</text>
</comment>
<keyword evidence="4" id="KW-1185">Reference proteome</keyword>
<proteinExistence type="predicted"/>
<sequence length="309" mass="33224">MRLITPVILGTVALIAGAAMQSLPAAAGVRCDPGGSLVLDPDTADGSLTCPPAPGEKDGGQDGTNGKSVSRGRPACVWVPKPDYQPSPGEPAEGQGGHWYQKFCAFGQYKTIADLQRALGDIRVSDMRQNGLIRRAGLDIQFFKTPPEIPRRTPLQVMQSVVGSLPFAKPYLAVNPIATRQVIGVPTWVWLTDDKGRYVPGRYEQKSKTIFLEGYALQWRIVPQISLTPGDGGPAQPCQGAGIPWSTATANDPAACTVTYQHSGSYALTASVGWTVQWWLANTRQQDLTGPTNTTTHQLTISEIQTITR</sequence>
<evidence type="ECO:0008006" key="5">
    <source>
        <dbReference type="Google" id="ProtNLM"/>
    </source>
</evidence>
<feature type="signal peptide" evidence="2">
    <location>
        <begin position="1"/>
        <end position="18"/>
    </location>
</feature>
<accession>A0A841DTF2</accession>
<reference evidence="3 4" key="1">
    <citation type="submission" date="2020-08" db="EMBL/GenBank/DDBJ databases">
        <title>Sequencing the genomes of 1000 actinobacteria strains.</title>
        <authorList>
            <person name="Klenk H.-P."/>
        </authorList>
    </citation>
    <scope>NUCLEOTIDE SEQUENCE [LARGE SCALE GENOMIC DNA]</scope>
    <source>
        <strain evidence="3 4">DSM 17294</strain>
    </source>
</reference>
<gene>
    <name evidence="3" type="ORF">HDA44_003341</name>
</gene>
<dbReference type="Proteomes" id="UP000558997">
    <property type="component" value="Unassembled WGS sequence"/>
</dbReference>
<dbReference type="RefSeq" id="WP_184835395.1">
    <property type="nucleotide sequence ID" value="NZ_JACHNF010000001.1"/>
</dbReference>
<feature type="region of interest" description="Disordered" evidence="1">
    <location>
        <begin position="40"/>
        <end position="73"/>
    </location>
</feature>
<evidence type="ECO:0000256" key="1">
    <source>
        <dbReference type="SAM" id="MobiDB-lite"/>
    </source>
</evidence>
<dbReference type="AlphaFoldDB" id="A0A841DTF2"/>
<keyword evidence="2" id="KW-0732">Signal</keyword>